<evidence type="ECO:0000313" key="1">
    <source>
        <dbReference type="EMBL" id="NBJ25867.1"/>
    </source>
</evidence>
<name>A0ABW9YZZ2_9HYPH</name>
<protein>
    <recommendedName>
        <fullName evidence="3">PsiF repeat-containing protein</fullName>
    </recommendedName>
</protein>
<keyword evidence="2" id="KW-1185">Reference proteome</keyword>
<evidence type="ECO:0008006" key="3">
    <source>
        <dbReference type="Google" id="ProtNLM"/>
    </source>
</evidence>
<reference evidence="1 2" key="1">
    <citation type="submission" date="2020-01" db="EMBL/GenBank/DDBJ databases">
        <title>Microvirga sp. nov., an arsenate reduction bacterium isolated from Tibet hotspring sediments.</title>
        <authorList>
            <person name="Yuan C.-G."/>
        </authorList>
    </citation>
    <scope>NUCLEOTIDE SEQUENCE [LARGE SCALE GENOMIC DNA]</scope>
    <source>
        <strain evidence="1 2">SYSU G3D203</strain>
    </source>
</reference>
<dbReference type="RefSeq" id="WP_161724065.1">
    <property type="nucleotide sequence ID" value="NZ_JAAAXI010000011.1"/>
</dbReference>
<sequence length="80" mass="8725">MRIFPLAAIVLATLAPAGLRAQEQGRDPSAREALKAACERDARLVYRTGSSTAEDVRQRLIEARRAYVKDCIQKGAAVRG</sequence>
<evidence type="ECO:0000313" key="2">
    <source>
        <dbReference type="Proteomes" id="UP000818323"/>
    </source>
</evidence>
<dbReference type="EMBL" id="JAAAXJ010000008">
    <property type="protein sequence ID" value="NBJ25867.1"/>
    <property type="molecule type" value="Genomic_DNA"/>
</dbReference>
<organism evidence="1 2">
    <name type="scientific">Microvirga arsenatis</name>
    <dbReference type="NCBI Taxonomy" id="2692265"/>
    <lineage>
        <taxon>Bacteria</taxon>
        <taxon>Pseudomonadati</taxon>
        <taxon>Pseudomonadota</taxon>
        <taxon>Alphaproteobacteria</taxon>
        <taxon>Hyphomicrobiales</taxon>
        <taxon>Methylobacteriaceae</taxon>
        <taxon>Microvirga</taxon>
    </lineage>
</organism>
<comment type="caution">
    <text evidence="1">The sequence shown here is derived from an EMBL/GenBank/DDBJ whole genome shotgun (WGS) entry which is preliminary data.</text>
</comment>
<dbReference type="Proteomes" id="UP000818323">
    <property type="component" value="Unassembled WGS sequence"/>
</dbReference>
<accession>A0ABW9YZZ2</accession>
<gene>
    <name evidence="1" type="ORF">GR303_16035</name>
</gene>
<proteinExistence type="predicted"/>